<dbReference type="OrthoDB" id="5322661at2759"/>
<name>J7RAF4_HUIN7</name>
<dbReference type="GO" id="GO:0060261">
    <property type="term" value="P:positive regulation of transcription initiation by RNA polymerase II"/>
    <property type="evidence" value="ECO:0007669"/>
    <property type="project" value="EnsemblFungi"/>
</dbReference>
<reference evidence="11" key="2">
    <citation type="submission" date="2012-08" db="EMBL/GenBank/DDBJ databases">
        <title>Genome sequence of Kazachstania naganishii.</title>
        <authorList>
            <person name="Gordon J.L."/>
            <person name="Armisen D."/>
            <person name="Proux-Wera E."/>
            <person name="OhEigeartaigh S.S."/>
            <person name="Byrne K.P."/>
            <person name="Wolfe K.H."/>
        </authorList>
    </citation>
    <scope>NUCLEOTIDE SEQUENCE [LARGE SCALE GENOMIC DNA]</scope>
    <source>
        <strain evidence="11">ATCC MYA-139 / BCRC 22969 / CBS 8797 / CCRC 22969 / KCTC 17520 / NBRC 10181 / NCYC 3082</strain>
    </source>
</reference>
<evidence type="ECO:0000256" key="5">
    <source>
        <dbReference type="ARBA" id="ARBA00023159"/>
    </source>
</evidence>
<dbReference type="OMA" id="FTCFAQF"/>
<proteinExistence type="inferred from homology"/>
<evidence type="ECO:0000313" key="11">
    <source>
        <dbReference type="Proteomes" id="UP000006310"/>
    </source>
</evidence>
<evidence type="ECO:0000256" key="3">
    <source>
        <dbReference type="ARBA" id="ARBA00020628"/>
    </source>
</evidence>
<evidence type="ECO:0000256" key="4">
    <source>
        <dbReference type="ARBA" id="ARBA00023015"/>
    </source>
</evidence>
<comment type="subcellular location">
    <subcellularLocation>
        <location evidence="1 9">Nucleus</location>
    </subcellularLocation>
</comment>
<comment type="similarity">
    <text evidence="2 9">Belongs to the Mediator complex subunit 5 family.</text>
</comment>
<dbReference type="InterPro" id="IPR014801">
    <property type="entry name" value="Mediator_Med5_fun"/>
</dbReference>
<sequence length="1136" mass="129011">MTNESLYSLAVKCSQRQLSSGEFLNLYKEFYNEKLASEAGSVDDDSEPPSNAESKTTATTICTQMAQEFTKIFKEQHNLILIDYLIEILFVNYNPDLIHLFLPLLKTVSTGDGNNDNLLIHFLSKLSAYFVQLRDKLVGDQLVKDLPGVIIPNLLEIQYGNNNELSVALAKCLLVLLKYPSNVLTIESVSCRDNAHHLLSKLSDISRLVYKKLLHTLDNKVNFKDSNGLTKDVSGQEPSSIYSPSITSPQFISSPLFSMKTPSLPNNKDGTVSTMKYKDMKLFRYYKNIWLNNKIMNWEMIGSEFLSKYNSISSTLFPESADGNHVTVPNVDMLLIDLIETSFTCFAQYVSNKQYHRTNSNLNLLERQWIIFISKHLPILLLNHSSKNPQIVTTALEQIDPKVIKAITSYYSEKDDMRVRNDDLFDDFSSTSFDVRHDFIKSLVSLGLQPPTLINEFLREDQAVDPKSLPVTDDLVITTSQGTQETVGDIQSFIISSLDSLELENICSDDVNSESDIPHSNVRSSISGDSFNGIHQILQNNETIPPTKMKEISTVIFELLKDAIAVGNHSRISKICALLCFNFNHSLIAFFSFQSPQGIIEDLLHFVDKVWPNSSHSSKDDNTAPDESNDLFLSFSWALLLLTSINKNIGISLVDVALKSSLDIPLEDSFTIKFIDQLTEIPDDYSIEPQNRTLPEVQTQSHKLVRNWLSDLFINGSLSDQLTQNTDAKQLATLLPFILKQVLYALECNVVTDMNNVIGGFEYFLQPFMIVGLIKIVFWLEKYLSYLNNEPELVELTQKVLVIMNSLLNPTTLNEDSRTFHCAALRLNAIPLLKMLRKFCVPQTQTEYGVYSSDTQEPPMVESLIKKLISVINFAPVYNMDPRIVSTDNIYLQQKPIGYGKLQILNENPIDKIMTNQINSFWNLHSSTYYNIDFLNEIIKLITPKKFFFDVLNTLTYKISVYGVPAARNKMSTVDSDHVIDYLFYFLVLHDCESQVDAGYMVQLLSGNLEIDNSAIKPKKDLVKAKEQPADDLVGVPKSEIAQDDDFVMLFGENDTSSHNMNDDMQDVHFESSEDDEVKKLQKFYALKKDSFGVILYQLKLVHDAAVKDGDLSKTEYEKFNKHYEKYLSMLKTFIF</sequence>
<dbReference type="GO" id="GO:0003712">
    <property type="term" value="F:transcription coregulator activity"/>
    <property type="evidence" value="ECO:0007669"/>
    <property type="project" value="InterPro"/>
</dbReference>
<organism evidence="10 11">
    <name type="scientific">Huiozyma naganishii (strain ATCC MYA-139 / BCRC 22969 / CBS 8797 / KCTC 17520 / NBRC 10181 / NCYC 3082 / Yp74L-3)</name>
    <name type="common">Yeast</name>
    <name type="synonym">Kazachstania naganishii</name>
    <dbReference type="NCBI Taxonomy" id="1071383"/>
    <lineage>
        <taxon>Eukaryota</taxon>
        <taxon>Fungi</taxon>
        <taxon>Dikarya</taxon>
        <taxon>Ascomycota</taxon>
        <taxon>Saccharomycotina</taxon>
        <taxon>Saccharomycetes</taxon>
        <taxon>Saccharomycetales</taxon>
        <taxon>Saccharomycetaceae</taxon>
        <taxon>Huiozyma</taxon>
    </lineage>
</organism>
<dbReference type="AlphaFoldDB" id="J7RAF4"/>
<keyword evidence="4 9" id="KW-0805">Transcription regulation</keyword>
<keyword evidence="5 9" id="KW-0010">Activator</keyword>
<dbReference type="GO" id="GO:0016592">
    <property type="term" value="C:mediator complex"/>
    <property type="evidence" value="ECO:0007669"/>
    <property type="project" value="EnsemblFungi"/>
</dbReference>
<evidence type="ECO:0000256" key="1">
    <source>
        <dbReference type="ARBA" id="ARBA00004123"/>
    </source>
</evidence>
<keyword evidence="6 9" id="KW-0804">Transcription</keyword>
<gene>
    <name evidence="10" type="primary">KNAG0I00640</name>
    <name evidence="9" type="synonym">MED5</name>
    <name evidence="10" type="ordered locus">KNAG_0I00640</name>
</gene>
<comment type="subunit">
    <text evidence="9">Component of the Mediator complex.</text>
</comment>
<dbReference type="RefSeq" id="XP_022466100.1">
    <property type="nucleotide sequence ID" value="XM_022609734.1"/>
</dbReference>
<dbReference type="PANTHER" id="PTHR35784:SF1">
    <property type="entry name" value="MEDIATOR OF RNA POLYMERASE II TRANSCRIPTION SUBUNIT 5"/>
    <property type="match status" value="1"/>
</dbReference>
<accession>J7RAF4</accession>
<evidence type="ECO:0000256" key="8">
    <source>
        <dbReference type="ARBA" id="ARBA00031256"/>
    </source>
</evidence>
<dbReference type="eggNOG" id="ENOG502R1HB">
    <property type="taxonomic scope" value="Eukaryota"/>
</dbReference>
<dbReference type="EMBL" id="HE978322">
    <property type="protein sequence ID" value="CCK71855.1"/>
    <property type="molecule type" value="Genomic_DNA"/>
</dbReference>
<evidence type="ECO:0000313" key="10">
    <source>
        <dbReference type="EMBL" id="CCK71855.1"/>
    </source>
</evidence>
<dbReference type="STRING" id="1071383.J7RAF4"/>
<evidence type="ECO:0000256" key="7">
    <source>
        <dbReference type="ARBA" id="ARBA00023242"/>
    </source>
</evidence>
<keyword evidence="7 9" id="KW-0539">Nucleus</keyword>
<dbReference type="Pfam" id="PF08689">
    <property type="entry name" value="Med5"/>
    <property type="match status" value="1"/>
</dbReference>
<reference evidence="10 11" key="1">
    <citation type="journal article" date="2011" name="Proc. Natl. Acad. Sci. U.S.A.">
        <title>Evolutionary erosion of yeast sex chromosomes by mating-type switching accidents.</title>
        <authorList>
            <person name="Gordon J.L."/>
            <person name="Armisen D."/>
            <person name="Proux-Wera E."/>
            <person name="Oheigeartaigh S.S."/>
            <person name="Byrne K.P."/>
            <person name="Wolfe K.H."/>
        </authorList>
    </citation>
    <scope>NUCLEOTIDE SEQUENCE [LARGE SCALE GENOMIC DNA]</scope>
    <source>
        <strain evidence="11">ATCC MYA-139 / BCRC 22969 / CBS 8797 / CCRC 22969 / KCTC 17520 / NBRC 10181 / NCYC 3082</strain>
    </source>
</reference>
<evidence type="ECO:0000256" key="9">
    <source>
        <dbReference type="RuleBase" id="RU364142"/>
    </source>
</evidence>
<evidence type="ECO:0000256" key="6">
    <source>
        <dbReference type="ARBA" id="ARBA00023163"/>
    </source>
</evidence>
<dbReference type="GeneID" id="34527598"/>
<dbReference type="Proteomes" id="UP000006310">
    <property type="component" value="Chromosome 9"/>
</dbReference>
<evidence type="ECO:0000256" key="2">
    <source>
        <dbReference type="ARBA" id="ARBA00008782"/>
    </source>
</evidence>
<protein>
    <recommendedName>
        <fullName evidence="3 9">Mediator of RNA polymerase II transcription subunit 5</fullName>
    </recommendedName>
    <alternativeName>
        <fullName evidence="8 9">Mediator complex subunit 5</fullName>
    </alternativeName>
</protein>
<dbReference type="GO" id="GO:0051123">
    <property type="term" value="P:RNA polymerase II preinitiation complex assembly"/>
    <property type="evidence" value="ECO:0007669"/>
    <property type="project" value="EnsemblFungi"/>
</dbReference>
<dbReference type="GO" id="GO:0032968">
    <property type="term" value="P:positive regulation of transcription elongation by RNA polymerase II"/>
    <property type="evidence" value="ECO:0007669"/>
    <property type="project" value="EnsemblFungi"/>
</dbReference>
<dbReference type="HOGENOM" id="CLU_281615_0_0_1"/>
<comment type="function">
    <text evidence="9">Component of the Mediator complex, a coactivator involved in the regulated transcription of nearly all RNA polymerase II-dependent genes. Mediator functions as a bridge to convey information from gene-specific regulatory proteins to the basal RNA polymerase II transcription machinery. Mediator is recruited to promoters by direct interactions with regulatory proteins and serves as a scaffold for the assembly of a functional preinitiation complex with RNA polymerase II and the general transcription factors.</text>
</comment>
<dbReference type="PANTHER" id="PTHR35784">
    <property type="entry name" value="MEDIATOR OF RNA POLYMERASE II TRANSCRIPTION SUBUNIT 5"/>
    <property type="match status" value="1"/>
</dbReference>
<dbReference type="KEGG" id="kng:KNAG_0I00640"/>
<dbReference type="GO" id="GO:0070847">
    <property type="term" value="C:core mediator complex"/>
    <property type="evidence" value="ECO:0007669"/>
    <property type="project" value="EnsemblFungi"/>
</dbReference>
<keyword evidence="11" id="KW-1185">Reference proteome</keyword>